<evidence type="ECO:0000313" key="1">
    <source>
        <dbReference type="EMBL" id="GAI36866.1"/>
    </source>
</evidence>
<name>X1P349_9ZZZZ</name>
<protein>
    <submittedName>
        <fullName evidence="1">Uncharacterized protein</fullName>
    </submittedName>
</protein>
<dbReference type="AlphaFoldDB" id="X1P349"/>
<reference evidence="1" key="1">
    <citation type="journal article" date="2014" name="Front. Microbiol.">
        <title>High frequency of phylogenetically diverse reductive dehalogenase-homologous genes in deep subseafloor sedimentary metagenomes.</title>
        <authorList>
            <person name="Kawai M."/>
            <person name="Futagami T."/>
            <person name="Toyoda A."/>
            <person name="Takaki Y."/>
            <person name="Nishi S."/>
            <person name="Hori S."/>
            <person name="Arai W."/>
            <person name="Tsubouchi T."/>
            <person name="Morono Y."/>
            <person name="Uchiyama I."/>
            <person name="Ito T."/>
            <person name="Fujiyama A."/>
            <person name="Inagaki F."/>
            <person name="Takami H."/>
        </authorList>
    </citation>
    <scope>NUCLEOTIDE SEQUENCE</scope>
    <source>
        <strain evidence="1">Expedition CK06-06</strain>
    </source>
</reference>
<gene>
    <name evidence="1" type="ORF">S06H3_49653</name>
</gene>
<proteinExistence type="predicted"/>
<feature type="non-terminal residue" evidence="1">
    <location>
        <position position="138"/>
    </location>
</feature>
<comment type="caution">
    <text evidence="1">The sequence shown here is derived from an EMBL/GenBank/DDBJ whole genome shotgun (WGS) entry which is preliminary data.</text>
</comment>
<dbReference type="EMBL" id="BARV01031368">
    <property type="protein sequence ID" value="GAI36866.1"/>
    <property type="molecule type" value="Genomic_DNA"/>
</dbReference>
<accession>X1P349</accession>
<sequence length="138" mass="15803">MPRKPKKFKEEKIAESYFPVDESDLKYTTEKKIKDVAPKQDITKKSIEKEYSKPDRKSLETVEKIKGTKRKTKTTKNLSYSPPKIILKKDGYELIITEKPQAALKIANALGKAVQKNINKIPYYEVDKQGEKIVVACA</sequence>
<organism evidence="1">
    <name type="scientific">marine sediment metagenome</name>
    <dbReference type="NCBI Taxonomy" id="412755"/>
    <lineage>
        <taxon>unclassified sequences</taxon>
        <taxon>metagenomes</taxon>
        <taxon>ecological metagenomes</taxon>
    </lineage>
</organism>